<dbReference type="SUPFAM" id="SSF51735">
    <property type="entry name" value="NAD(P)-binding Rossmann-fold domains"/>
    <property type="match status" value="1"/>
</dbReference>
<dbReference type="Gene3D" id="3.40.50.720">
    <property type="entry name" value="NAD(P)-binding Rossmann-like Domain"/>
    <property type="match status" value="1"/>
</dbReference>
<dbReference type="EMBL" id="VBUT01000008">
    <property type="protein sequence ID" value="TLF75356.1"/>
    <property type="molecule type" value="Genomic_DNA"/>
</dbReference>
<dbReference type="Proteomes" id="UP000306378">
    <property type="component" value="Unassembled WGS sequence"/>
</dbReference>
<proteinExistence type="predicted"/>
<protein>
    <submittedName>
        <fullName evidence="2">SDR family NAD(P)-dependent oxidoreductase</fullName>
    </submittedName>
</protein>
<keyword evidence="1" id="KW-0560">Oxidoreductase</keyword>
<sequence>MLTCSGTCVPERRDMRTIVITGGTDGMGAALVRHFLATGDRVVVIGRSRDKFEKLIGTAPDRAAAEFVEADLASVADSRRVVTRLRATYDHIDVLVLAASYIRQRRALTSEGHEASWALFFLAKYVFVTGLAALLHESARPVIVNTAVPGARADAIDFDDPAMADGFTFRRSNAQQRRANELLGILALEDNPNLMYLTWGPGRLVRTSFAGEAGPAMKVSAAVLGRLLGQRPDMAVRPIIRLVDDPRPGRFAYRGAREVALVAGDHDQADAARLAALAEAETDG</sequence>
<evidence type="ECO:0000313" key="3">
    <source>
        <dbReference type="Proteomes" id="UP000306378"/>
    </source>
</evidence>
<accession>A0A5R8NIC1</accession>
<reference evidence="2 3" key="1">
    <citation type="submission" date="2019-05" db="EMBL/GenBank/DDBJ databases">
        <title>Genomes sequences of two Nocardia cyriacigeorgica environmental isolates, type strains Nocardia asteroides ATCC 19247 and Nocardia cyriacigeorgica DSM 44484.</title>
        <authorList>
            <person name="Vautrin F."/>
            <person name="Bergeron E."/>
            <person name="Dubost A."/>
            <person name="Abrouk D."/>
            <person name="Rodriguez Nava V."/>
            <person name="Pujic P."/>
        </authorList>
    </citation>
    <scope>NUCLEOTIDE SEQUENCE [LARGE SCALE GENOMIC DNA]</scope>
    <source>
        <strain evidence="2 3">EML 446</strain>
    </source>
</reference>
<name>A0A5R8NIC1_9NOCA</name>
<organism evidence="2 3">
    <name type="scientific">Nocardia cyriacigeorgica</name>
    <dbReference type="NCBI Taxonomy" id="135487"/>
    <lineage>
        <taxon>Bacteria</taxon>
        <taxon>Bacillati</taxon>
        <taxon>Actinomycetota</taxon>
        <taxon>Actinomycetes</taxon>
        <taxon>Mycobacteriales</taxon>
        <taxon>Nocardiaceae</taxon>
        <taxon>Nocardia</taxon>
    </lineage>
</organism>
<evidence type="ECO:0000256" key="1">
    <source>
        <dbReference type="ARBA" id="ARBA00023002"/>
    </source>
</evidence>
<dbReference type="InterPro" id="IPR002347">
    <property type="entry name" value="SDR_fam"/>
</dbReference>
<dbReference type="InterPro" id="IPR052228">
    <property type="entry name" value="Sec_Metab_Biosynth_Oxidored"/>
</dbReference>
<dbReference type="PANTHER" id="PTHR47534:SF3">
    <property type="entry name" value="ALCOHOL DEHYDROGENASE-LIKE C-TERMINAL DOMAIN-CONTAINING PROTEIN"/>
    <property type="match status" value="1"/>
</dbReference>
<dbReference type="AlphaFoldDB" id="A0A5R8NIC1"/>
<dbReference type="PANTHER" id="PTHR47534">
    <property type="entry name" value="YALI0E05731P"/>
    <property type="match status" value="1"/>
</dbReference>
<dbReference type="GO" id="GO:0016491">
    <property type="term" value="F:oxidoreductase activity"/>
    <property type="evidence" value="ECO:0007669"/>
    <property type="project" value="UniProtKB-KW"/>
</dbReference>
<gene>
    <name evidence="2" type="ORF">FEK34_21720</name>
</gene>
<evidence type="ECO:0000313" key="2">
    <source>
        <dbReference type="EMBL" id="TLF75356.1"/>
    </source>
</evidence>
<comment type="caution">
    <text evidence="2">The sequence shown here is derived from an EMBL/GenBank/DDBJ whole genome shotgun (WGS) entry which is preliminary data.</text>
</comment>
<dbReference type="Pfam" id="PF00106">
    <property type="entry name" value="adh_short"/>
    <property type="match status" value="1"/>
</dbReference>
<dbReference type="InterPro" id="IPR036291">
    <property type="entry name" value="NAD(P)-bd_dom_sf"/>
</dbReference>